<sequence length="143" mass="16618">MLRERIKRKAHKVVYSTGTRDPIKICEAKNIPVYYDDLGKQIMAYHTVIKRIPAIVLSTRNSEFENTYSCGHELGHHFCRHKGNAEHLDRKNLRFSSIGDEAEANEFMVDLMLDGINKHDFETKEQLLKACGIPLWAERYVEL</sequence>
<dbReference type="EMBL" id="JABUXR010000007">
    <property type="protein sequence ID" value="MBD8085581.1"/>
    <property type="molecule type" value="Genomic_DNA"/>
</dbReference>
<keyword evidence="3" id="KW-1185">Reference proteome</keyword>
<protein>
    <submittedName>
        <fullName evidence="2">ImmA/IrrE family metallo-endopeptidase</fullName>
    </submittedName>
</protein>
<dbReference type="Gene3D" id="1.10.10.2910">
    <property type="match status" value="1"/>
</dbReference>
<dbReference type="InterPro" id="IPR010359">
    <property type="entry name" value="IrrE_HExxH"/>
</dbReference>
<name>A0ABR8ZJY8_9LACO</name>
<reference evidence="2 3" key="1">
    <citation type="submission" date="2020-06" db="EMBL/GenBank/DDBJ databases">
        <title>Limosilactobacillus sp. nov.</title>
        <authorList>
            <person name="Ksiezarek M."/>
            <person name="Goncalves Ribeiro T."/>
            <person name="Rocha J."/>
            <person name="Grosso F."/>
            <person name="Peixe L."/>
        </authorList>
    </citation>
    <scope>NUCLEOTIDE SEQUENCE [LARGE SCALE GENOMIC DNA]</scope>
    <source>
        <strain evidence="3">c9Ua_26_M</strain>
    </source>
</reference>
<feature type="domain" description="IrrE N-terminal-like" evidence="1">
    <location>
        <begin position="26"/>
        <end position="114"/>
    </location>
</feature>
<comment type="caution">
    <text evidence="2">The sequence shown here is derived from an EMBL/GenBank/DDBJ whole genome shotgun (WGS) entry which is preliminary data.</text>
</comment>
<dbReference type="RefSeq" id="WP_191911345.1">
    <property type="nucleotide sequence ID" value="NZ_JABUXR010000007.1"/>
</dbReference>
<evidence type="ECO:0000259" key="1">
    <source>
        <dbReference type="Pfam" id="PF06114"/>
    </source>
</evidence>
<proteinExistence type="predicted"/>
<organism evidence="2 3">
    <name type="scientific">Limosilactobacillus urinaemulieris</name>
    <dbReference type="NCBI Taxonomy" id="2742600"/>
    <lineage>
        <taxon>Bacteria</taxon>
        <taxon>Bacillati</taxon>
        <taxon>Bacillota</taxon>
        <taxon>Bacilli</taxon>
        <taxon>Lactobacillales</taxon>
        <taxon>Lactobacillaceae</taxon>
        <taxon>Limosilactobacillus</taxon>
    </lineage>
</organism>
<evidence type="ECO:0000313" key="2">
    <source>
        <dbReference type="EMBL" id="MBD8085581.1"/>
    </source>
</evidence>
<dbReference type="Proteomes" id="UP000645007">
    <property type="component" value="Unassembled WGS sequence"/>
</dbReference>
<evidence type="ECO:0000313" key="3">
    <source>
        <dbReference type="Proteomes" id="UP000645007"/>
    </source>
</evidence>
<gene>
    <name evidence="2" type="ORF">HUK45_04870</name>
</gene>
<accession>A0ABR8ZJY8</accession>
<dbReference type="Pfam" id="PF06114">
    <property type="entry name" value="Peptidase_M78"/>
    <property type="match status" value="1"/>
</dbReference>